<dbReference type="PANTHER" id="PTHR14218:SF31">
    <property type="entry name" value="PEPTIDASE S53 DOMAIN-CONTAINING PROTEIN"/>
    <property type="match status" value="1"/>
</dbReference>
<feature type="active site" description="Charge relay system" evidence="9">
    <location>
        <position position="251"/>
    </location>
</feature>
<dbReference type="PANTHER" id="PTHR14218">
    <property type="entry name" value="PROTEASE S8 TRIPEPTIDYL PEPTIDASE I CLN2"/>
    <property type="match status" value="1"/>
</dbReference>
<dbReference type="GO" id="GO:0004252">
    <property type="term" value="F:serine-type endopeptidase activity"/>
    <property type="evidence" value="ECO:0007669"/>
    <property type="project" value="UniProtKB-UniRule"/>
</dbReference>
<feature type="binding site" evidence="9">
    <location>
        <position position="528"/>
    </location>
    <ligand>
        <name>Ca(2+)</name>
        <dbReference type="ChEBI" id="CHEBI:29108"/>
    </ligand>
</feature>
<dbReference type="GO" id="GO:0046872">
    <property type="term" value="F:metal ion binding"/>
    <property type="evidence" value="ECO:0007669"/>
    <property type="project" value="UniProtKB-UniRule"/>
</dbReference>
<evidence type="ECO:0000256" key="1">
    <source>
        <dbReference type="ARBA" id="ARBA00022670"/>
    </source>
</evidence>
<dbReference type="Pfam" id="PF00082">
    <property type="entry name" value="Peptidase_S8"/>
    <property type="match status" value="1"/>
</dbReference>
<dbReference type="InterPro" id="IPR023828">
    <property type="entry name" value="Peptidase_S8_Ser-AS"/>
</dbReference>
<dbReference type="SUPFAM" id="SSF54897">
    <property type="entry name" value="Protease propeptides/inhibitors"/>
    <property type="match status" value="1"/>
</dbReference>
<evidence type="ECO:0000256" key="9">
    <source>
        <dbReference type="PROSITE-ProRule" id="PRU01032"/>
    </source>
</evidence>
<dbReference type="PROSITE" id="PS51695">
    <property type="entry name" value="SEDOLISIN"/>
    <property type="match status" value="1"/>
</dbReference>
<dbReference type="InterPro" id="IPR050819">
    <property type="entry name" value="Tripeptidyl-peptidase_I"/>
</dbReference>
<keyword evidence="4 9" id="KW-0720">Serine protease</keyword>
<dbReference type="Gene3D" id="3.40.50.200">
    <property type="entry name" value="Peptidase S8/S53 domain"/>
    <property type="match status" value="1"/>
</dbReference>
<dbReference type="AlphaFoldDB" id="A0A5A8C7X3"/>
<keyword evidence="5 9" id="KW-0106">Calcium</keyword>
<feature type="domain" description="Peptidase S53" evidence="11">
    <location>
        <begin position="179"/>
        <end position="573"/>
    </location>
</feature>
<evidence type="ECO:0000256" key="7">
    <source>
        <dbReference type="ARBA" id="ARBA00023529"/>
    </source>
</evidence>
<feature type="binding site" evidence="9">
    <location>
        <position position="551"/>
    </location>
    <ligand>
        <name>Ca(2+)</name>
        <dbReference type="ChEBI" id="CHEBI:29108"/>
    </ligand>
</feature>
<feature type="active site" description="Charge relay system" evidence="9">
    <location>
        <position position="486"/>
    </location>
</feature>
<proteinExistence type="predicted"/>
<dbReference type="PROSITE" id="PS00138">
    <property type="entry name" value="SUBTILASE_SER"/>
    <property type="match status" value="1"/>
</dbReference>
<evidence type="ECO:0000256" key="8">
    <source>
        <dbReference type="ARBA" id="ARBA00023619"/>
    </source>
</evidence>
<dbReference type="GO" id="GO:0006508">
    <property type="term" value="P:proteolysis"/>
    <property type="evidence" value="ECO:0007669"/>
    <property type="project" value="UniProtKB-KW"/>
</dbReference>
<accession>A0A5A8C7X3</accession>
<feature type="signal peptide" evidence="10">
    <location>
        <begin position="1"/>
        <end position="16"/>
    </location>
</feature>
<keyword evidence="6" id="KW-0865">Zymogen</keyword>
<evidence type="ECO:0000256" key="2">
    <source>
        <dbReference type="ARBA" id="ARBA00022723"/>
    </source>
</evidence>
<feature type="chain" id="PRO_5022892020" description="subtilisin" evidence="10">
    <location>
        <begin position="17"/>
        <end position="576"/>
    </location>
</feature>
<dbReference type="Proteomes" id="UP000325113">
    <property type="component" value="Unassembled WGS sequence"/>
</dbReference>
<evidence type="ECO:0000256" key="4">
    <source>
        <dbReference type="ARBA" id="ARBA00022825"/>
    </source>
</evidence>
<organism evidence="12 13">
    <name type="scientific">Cafeteria roenbergensis</name>
    <name type="common">Marine flagellate</name>
    <dbReference type="NCBI Taxonomy" id="33653"/>
    <lineage>
        <taxon>Eukaryota</taxon>
        <taxon>Sar</taxon>
        <taxon>Stramenopiles</taxon>
        <taxon>Bigyra</taxon>
        <taxon>Opalozoa</taxon>
        <taxon>Bicosoecida</taxon>
        <taxon>Cafeteriaceae</taxon>
        <taxon>Cafeteria</taxon>
    </lineage>
</organism>
<evidence type="ECO:0000256" key="6">
    <source>
        <dbReference type="ARBA" id="ARBA00023145"/>
    </source>
</evidence>
<feature type="binding site" evidence="9">
    <location>
        <position position="553"/>
    </location>
    <ligand>
        <name>Ca(2+)</name>
        <dbReference type="ChEBI" id="CHEBI:29108"/>
    </ligand>
</feature>
<dbReference type="InterPro" id="IPR036852">
    <property type="entry name" value="Peptidase_S8/S53_dom_sf"/>
</dbReference>
<dbReference type="EMBL" id="VLTM01000139">
    <property type="protein sequence ID" value="KAA0149153.1"/>
    <property type="molecule type" value="Genomic_DNA"/>
</dbReference>
<name>A0A5A8C7X3_CAFRO</name>
<dbReference type="GO" id="GO:0008240">
    <property type="term" value="F:tripeptidyl-peptidase activity"/>
    <property type="evidence" value="ECO:0007669"/>
    <property type="project" value="TreeGrafter"/>
</dbReference>
<keyword evidence="2 9" id="KW-0479">Metal-binding</keyword>
<evidence type="ECO:0000256" key="5">
    <source>
        <dbReference type="ARBA" id="ARBA00022837"/>
    </source>
</evidence>
<comment type="catalytic activity">
    <reaction evidence="7">
        <text>Hydrolysis of proteins with broad specificity for peptide bonds, and a preference for a large uncharged residue in P1. Hydrolyzes peptide amides.</text>
        <dbReference type="EC" id="3.4.21.62"/>
    </reaction>
</comment>
<dbReference type="CDD" id="cd04056">
    <property type="entry name" value="Peptidases_S53"/>
    <property type="match status" value="1"/>
</dbReference>
<evidence type="ECO:0000256" key="3">
    <source>
        <dbReference type="ARBA" id="ARBA00022801"/>
    </source>
</evidence>
<evidence type="ECO:0000313" key="12">
    <source>
        <dbReference type="EMBL" id="KAA0149153.1"/>
    </source>
</evidence>
<dbReference type="InterPro" id="IPR000209">
    <property type="entry name" value="Peptidase_S8/S53_dom"/>
</dbReference>
<dbReference type="SUPFAM" id="SSF52743">
    <property type="entry name" value="Subtilisin-like"/>
    <property type="match status" value="1"/>
</dbReference>
<dbReference type="CDD" id="cd11377">
    <property type="entry name" value="Pro-peptidase_S53"/>
    <property type="match status" value="1"/>
</dbReference>
<sequence length="576" mass="60071">MLRIVAALAALAAAAASPMWEKVARAPKHETLDFTVATPMSNVDGLQAAFEAVSDPTVELAPVPKYGMFMTKSEINEMTATPGWMKNEVLTWLQSHGHSCSARSDSIKCRGSVGAVEKMLSARMHTYQHSKTGDLVHQLDGSYTFPASMEGKIDFVSGLSGFPAEHLGRARALTGGEQFTVPETIVSAYNLQGAKGSSSITQAAVEFQGYPAYAQDDLTTFIQQTAVPSFDIVKKVGPFNGNEPQPESTLDVEYLGAVGGGNTNWYWTEQGWMLEFAQDLMNAGESGTPDIVSMSYGWSEEDQCQISPNAPSCGAGGVAGSKAFVARVNAEFAKVGLNGITLVASSGDSGAHGRTDPMCQRATTNPTFPASSPNVLAVGATQFDASTITTGGSSPFCQANSCKMGGTEIVCSTKTGAAITSGGGFSNVASTPSYQSSQVAAYISGPGVPAAGDFNSTGRGYPDVAALGHAYYIQLNGEAMAVDGTSASAPVMAGMLGLLAAKKGGKLGHVAPLLYKIYEADNSAFNDVTEGNNFCTESSCDCTTGFKATKGWDAATGLGSPNHFKMEKAMMKILNL</sequence>
<comment type="cofactor">
    <cofactor evidence="9">
        <name>Ca(2+)</name>
        <dbReference type="ChEBI" id="CHEBI:29108"/>
    </cofactor>
    <text evidence="9">Binds 1 Ca(2+) ion per subunit.</text>
</comment>
<comment type="caution">
    <text evidence="12">The sequence shown here is derived from an EMBL/GenBank/DDBJ whole genome shotgun (WGS) entry which is preliminary data.</text>
</comment>
<keyword evidence="3 9" id="KW-0378">Hydrolase</keyword>
<keyword evidence="1 9" id="KW-0645">Protease</keyword>
<dbReference type="EC" id="3.4.21.62" evidence="8"/>
<feature type="binding site" evidence="9">
    <location>
        <position position="527"/>
    </location>
    <ligand>
        <name>Ca(2+)</name>
        <dbReference type="ChEBI" id="CHEBI:29108"/>
    </ligand>
</feature>
<dbReference type="Pfam" id="PF09286">
    <property type="entry name" value="Pro-kuma_activ"/>
    <property type="match status" value="1"/>
</dbReference>
<reference evidence="12 13" key="1">
    <citation type="submission" date="2019-07" db="EMBL/GenBank/DDBJ databases">
        <title>Genomes of Cafeteria roenbergensis.</title>
        <authorList>
            <person name="Fischer M.G."/>
            <person name="Hackl T."/>
            <person name="Roman M."/>
        </authorList>
    </citation>
    <scope>NUCLEOTIDE SEQUENCE [LARGE SCALE GENOMIC DNA]</scope>
    <source>
        <strain evidence="12 13">Cflag</strain>
    </source>
</reference>
<gene>
    <name evidence="12" type="ORF">FNF31_07259</name>
</gene>
<dbReference type="InterPro" id="IPR030400">
    <property type="entry name" value="Sedolisin_dom"/>
</dbReference>
<feature type="active site" description="Charge relay system" evidence="9">
    <location>
        <position position="247"/>
    </location>
</feature>
<evidence type="ECO:0000259" key="11">
    <source>
        <dbReference type="PROSITE" id="PS51695"/>
    </source>
</evidence>
<protein>
    <recommendedName>
        <fullName evidence="8">subtilisin</fullName>
        <ecNumber evidence="8">3.4.21.62</ecNumber>
    </recommendedName>
</protein>
<dbReference type="SMART" id="SM00944">
    <property type="entry name" value="Pro-kuma_activ"/>
    <property type="match status" value="1"/>
</dbReference>
<dbReference type="InterPro" id="IPR015366">
    <property type="entry name" value="S53_propep"/>
</dbReference>
<evidence type="ECO:0000256" key="10">
    <source>
        <dbReference type="SAM" id="SignalP"/>
    </source>
</evidence>
<keyword evidence="10" id="KW-0732">Signal</keyword>
<evidence type="ECO:0000313" key="13">
    <source>
        <dbReference type="Proteomes" id="UP000325113"/>
    </source>
</evidence>